<gene>
    <name evidence="2" type="ORF">LL038_09845</name>
</gene>
<name>A0AA47I7D6_9CLOT</name>
<evidence type="ECO:0000313" key="2">
    <source>
        <dbReference type="EMBL" id="WAG62512.1"/>
    </source>
</evidence>
<evidence type="ECO:0000259" key="1">
    <source>
        <dbReference type="Pfam" id="PF00535"/>
    </source>
</evidence>
<accession>A0AA47I7D6</accession>
<dbReference type="CDD" id="cd00761">
    <property type="entry name" value="Glyco_tranf_GTA_type"/>
    <property type="match status" value="1"/>
</dbReference>
<dbReference type="Proteomes" id="UP001164733">
    <property type="component" value="Chromosome"/>
</dbReference>
<dbReference type="GO" id="GO:0016757">
    <property type="term" value="F:glycosyltransferase activity"/>
    <property type="evidence" value="ECO:0007669"/>
    <property type="project" value="UniProtKB-KW"/>
</dbReference>
<protein>
    <submittedName>
        <fullName evidence="2">Glycosyltransferase</fullName>
        <ecNumber evidence="2">2.4.-.-</ecNumber>
    </submittedName>
</protein>
<dbReference type="AlphaFoldDB" id="A0AA47I7D6"/>
<sequence>MNKVCICICTYKRTDYLRKLLESLKKMIINNNEQLELQLIVVDNDKDATALPIVLELNFIELKIMYEVESNKGISYARNKCIELALKEGSDFISFVDDDEFVSENWIYELVDTTIKFNADIVAGPVVRVLPENSPNWIKSKIFDAKRLNTGGLMDSCASGNVIFKTEIIINENIRFDLMYSLTGGEDTKFFMKLKKLGYIIIFSDEAIVYEWVPNNRVKLNYILKRRFTDAINFVHIEKELQKKHLLYLRPFKAIIRLLKGLILFIFSLLRGSSYTIKALIIIVESFGHFVGFFSKISIKNY</sequence>
<organism evidence="2 3">
    <name type="scientific">Clostridium estertheticum</name>
    <dbReference type="NCBI Taxonomy" id="238834"/>
    <lineage>
        <taxon>Bacteria</taxon>
        <taxon>Bacillati</taxon>
        <taxon>Bacillota</taxon>
        <taxon>Clostridia</taxon>
        <taxon>Eubacteriales</taxon>
        <taxon>Clostridiaceae</taxon>
        <taxon>Clostridium</taxon>
    </lineage>
</organism>
<keyword evidence="2" id="KW-0328">Glycosyltransferase</keyword>
<dbReference type="Pfam" id="PF00535">
    <property type="entry name" value="Glycos_transf_2"/>
    <property type="match status" value="1"/>
</dbReference>
<dbReference type="RefSeq" id="WP_216127490.1">
    <property type="nucleotide sequence ID" value="NZ_CP086239.1"/>
</dbReference>
<evidence type="ECO:0000313" key="3">
    <source>
        <dbReference type="Proteomes" id="UP001164733"/>
    </source>
</evidence>
<keyword evidence="2" id="KW-0808">Transferase</keyword>
<dbReference type="EC" id="2.4.-.-" evidence="2"/>
<proteinExistence type="predicted"/>
<feature type="domain" description="Glycosyltransferase 2-like" evidence="1">
    <location>
        <begin position="5"/>
        <end position="148"/>
    </location>
</feature>
<dbReference type="PANTHER" id="PTHR22916">
    <property type="entry name" value="GLYCOSYLTRANSFERASE"/>
    <property type="match status" value="1"/>
</dbReference>
<dbReference type="EMBL" id="CP086239">
    <property type="protein sequence ID" value="WAG62512.1"/>
    <property type="molecule type" value="Genomic_DNA"/>
</dbReference>
<dbReference type="InterPro" id="IPR001173">
    <property type="entry name" value="Glyco_trans_2-like"/>
</dbReference>
<reference evidence="2" key="1">
    <citation type="submission" date="2021-11" db="EMBL/GenBank/DDBJ databases">
        <title>Clostridia strains as spoilage organisms.</title>
        <authorList>
            <person name="Wambui J."/>
            <person name="Stevens M.J.A."/>
            <person name="Stephan R."/>
        </authorList>
    </citation>
    <scope>NUCLEOTIDE SEQUENCE</scope>
    <source>
        <strain evidence="2">CF009</strain>
    </source>
</reference>